<proteinExistence type="predicted"/>
<feature type="compositionally biased region" description="Basic and acidic residues" evidence="1">
    <location>
        <begin position="242"/>
        <end position="252"/>
    </location>
</feature>
<feature type="compositionally biased region" description="Polar residues" evidence="1">
    <location>
        <begin position="12"/>
        <end position="22"/>
    </location>
</feature>
<reference evidence="3" key="2">
    <citation type="submission" date="2013-12" db="EMBL/GenBank/DDBJ databases">
        <title>Evolution of pathogenesis and genome organization in the Tremellales.</title>
        <authorList>
            <person name="Cuomo C."/>
            <person name="Litvintseva A."/>
            <person name="Heitman J."/>
            <person name="Chen Y."/>
            <person name="Sun S."/>
            <person name="Springer D."/>
            <person name="Dromer F."/>
            <person name="Young S."/>
            <person name="Zeng Q."/>
            <person name="Chapman S."/>
            <person name="Gujja S."/>
            <person name="Saif S."/>
            <person name="Birren B."/>
        </authorList>
    </citation>
    <scope>NUCLEOTIDE SEQUENCE [LARGE SCALE GENOMIC DNA]</scope>
    <source>
        <strain evidence="3">BCC8398</strain>
    </source>
</reference>
<evidence type="ECO:0000313" key="3">
    <source>
        <dbReference type="Proteomes" id="UP000092666"/>
    </source>
</evidence>
<dbReference type="Proteomes" id="UP000092666">
    <property type="component" value="Unassembled WGS sequence"/>
</dbReference>
<reference evidence="2 3" key="1">
    <citation type="submission" date="2013-07" db="EMBL/GenBank/DDBJ databases">
        <title>The Genome Sequence of Cryptococcus heveanensis BCC8398.</title>
        <authorList>
            <consortium name="The Broad Institute Genome Sequencing Platform"/>
            <person name="Cuomo C."/>
            <person name="Litvintseva A."/>
            <person name="Chen Y."/>
            <person name="Heitman J."/>
            <person name="Sun S."/>
            <person name="Springer D."/>
            <person name="Dromer F."/>
            <person name="Young S.K."/>
            <person name="Zeng Q."/>
            <person name="Gargeya S."/>
            <person name="Fitzgerald M."/>
            <person name="Abouelleil A."/>
            <person name="Alvarado L."/>
            <person name="Berlin A.M."/>
            <person name="Chapman S.B."/>
            <person name="Dewar J."/>
            <person name="Goldberg J."/>
            <person name="Griggs A."/>
            <person name="Gujja S."/>
            <person name="Hansen M."/>
            <person name="Howarth C."/>
            <person name="Imamovic A."/>
            <person name="Larimer J."/>
            <person name="McCowan C."/>
            <person name="Murphy C."/>
            <person name="Pearson M."/>
            <person name="Priest M."/>
            <person name="Roberts A."/>
            <person name="Saif S."/>
            <person name="Shea T."/>
            <person name="Sykes S."/>
            <person name="Wortman J."/>
            <person name="Nusbaum C."/>
            <person name="Birren B."/>
        </authorList>
    </citation>
    <scope>NUCLEOTIDE SEQUENCE [LARGE SCALE GENOMIC DNA]</scope>
    <source>
        <strain evidence="2 3">BCC8398</strain>
    </source>
</reference>
<name>A0A1B9H151_9TREE</name>
<dbReference type="AlphaFoldDB" id="A0A1B9H151"/>
<feature type="region of interest" description="Disordered" evidence="1">
    <location>
        <begin position="239"/>
        <end position="269"/>
    </location>
</feature>
<evidence type="ECO:0000256" key="1">
    <source>
        <dbReference type="SAM" id="MobiDB-lite"/>
    </source>
</evidence>
<evidence type="ECO:0000313" key="2">
    <source>
        <dbReference type="EMBL" id="OCF36974.1"/>
    </source>
</evidence>
<feature type="region of interest" description="Disordered" evidence="1">
    <location>
        <begin position="1"/>
        <end position="42"/>
    </location>
</feature>
<keyword evidence="3" id="KW-1185">Reference proteome</keyword>
<protein>
    <submittedName>
        <fullName evidence="2">Uncharacterized protein</fullName>
    </submittedName>
</protein>
<organism evidence="2 3">
    <name type="scientific">Kwoniella heveanensis BCC8398</name>
    <dbReference type="NCBI Taxonomy" id="1296120"/>
    <lineage>
        <taxon>Eukaryota</taxon>
        <taxon>Fungi</taxon>
        <taxon>Dikarya</taxon>
        <taxon>Basidiomycota</taxon>
        <taxon>Agaricomycotina</taxon>
        <taxon>Tremellomycetes</taxon>
        <taxon>Tremellales</taxon>
        <taxon>Cryptococcaceae</taxon>
        <taxon>Kwoniella</taxon>
    </lineage>
</organism>
<sequence length="379" mass="42018">MSVHRFSGPWSIPNQDDQSSTGAKPEEAFDYASQPFDGMPPPSFFPPYTNEATNTIGHWTPNSGPLGTFNPSSGYQPTTQSYFGSYQSQASYQGFNLTAAQASHGAHLNPSFGTQQTTFTGYHAQGGSQRDPYALAERFAVAADSLERLTSLLPTTSSTSQAAAVPAIEFHEQHKHCFQSALDLATMRRVSQRMEEREAVVTQTCERRYRDEVDKYNGRRANLTESIYRPLIVATQKASSYKQKEQDQHGFSDDETWQEQGSTVEGDRTAEIDLANRLGTLYDQNKLPRPPVITSNSGTEEFTIGFEDALWDAHIANSSFEGNRSVLKAVTDELDPASTAQQLKAVWDLMEADHNAVQTQVKEHFQSSGQAMVLDYSQN</sequence>
<dbReference type="EMBL" id="KI669494">
    <property type="protein sequence ID" value="OCF36974.1"/>
    <property type="molecule type" value="Genomic_DNA"/>
</dbReference>
<gene>
    <name evidence="2" type="ORF">I316_01572</name>
</gene>
<accession>A0A1B9H151</accession>